<dbReference type="EMBL" id="CP036287">
    <property type="protein sequence ID" value="QDU66453.1"/>
    <property type="molecule type" value="Genomic_DNA"/>
</dbReference>
<keyword evidence="1" id="KW-0732">Signal</keyword>
<reference evidence="2 3" key="1">
    <citation type="submission" date="2019-02" db="EMBL/GenBank/DDBJ databases">
        <title>Deep-cultivation of Planctomycetes and their phenomic and genomic characterization uncovers novel biology.</title>
        <authorList>
            <person name="Wiegand S."/>
            <person name="Jogler M."/>
            <person name="Boedeker C."/>
            <person name="Pinto D."/>
            <person name="Vollmers J."/>
            <person name="Rivas-Marin E."/>
            <person name="Kohn T."/>
            <person name="Peeters S.H."/>
            <person name="Heuer A."/>
            <person name="Rast P."/>
            <person name="Oberbeckmann S."/>
            <person name="Bunk B."/>
            <person name="Jeske O."/>
            <person name="Meyerdierks A."/>
            <person name="Storesund J.E."/>
            <person name="Kallscheuer N."/>
            <person name="Luecker S."/>
            <person name="Lage O.M."/>
            <person name="Pohl T."/>
            <person name="Merkel B.J."/>
            <person name="Hornburger P."/>
            <person name="Mueller R.-W."/>
            <person name="Bruemmer F."/>
            <person name="Labrenz M."/>
            <person name="Spormann A.M."/>
            <person name="Op den Camp H."/>
            <person name="Overmann J."/>
            <person name="Amann R."/>
            <person name="Jetten M.S.M."/>
            <person name="Mascher T."/>
            <person name="Medema M.H."/>
            <person name="Devos D.P."/>
            <person name="Kaster A.-K."/>
            <person name="Ovreas L."/>
            <person name="Rohde M."/>
            <person name="Galperin M.Y."/>
            <person name="Jogler C."/>
        </authorList>
    </citation>
    <scope>NUCLEOTIDE SEQUENCE [LARGE SCALE GENOMIC DNA]</scope>
    <source>
        <strain evidence="2 3">Pla133</strain>
    </source>
</reference>
<keyword evidence="3" id="KW-1185">Reference proteome</keyword>
<feature type="signal peptide" evidence="1">
    <location>
        <begin position="1"/>
        <end position="22"/>
    </location>
</feature>
<name>A0A518BHN8_9BACT</name>
<proteinExistence type="predicted"/>
<dbReference type="SUPFAM" id="SSF50956">
    <property type="entry name" value="Thermostable phytase (3-phytase)"/>
    <property type="match status" value="1"/>
</dbReference>
<sequence precursor="true">MAPRPTHLALAALAAAAPVAQGFTPQELLVDINTGPPEVNPSATPSDFVTAGGRLFFSATDLTHGRELWTLQPPATQPTLLVDLSPGSTSSSPAKLTALPDGRVLFTATATGQGVELWVTDGTAAGTSLVADINAGPSSSYPTDLTARGNEVFFWANDGVHGYELWRSDATTAGTQLVGEIEVGPGGADAFTQLGDIETDGQTLLVPGHVDGAGWGVWLTDGSIQNTIKLASLDNAVFESVEEVVEMGGKYFFSARNGLGRELWVSDGTVAGTGPIVDLNPAGDANPTGLFATSTQVFFAATEPSFGTELWVTDGTSAGTHLVADLASGGLFFDSSNPEPIGGLGDRFVFSASTPATGREPLITDGTQAGTQFLGDLSPFSGSSVGIFLEDSSAELDGELYFPAYDGVHGTELWATDGTPAGTRLVSDLQPGTNPSSIGSLYAFDGKLWFAADDGTTGTELYGSDGTAAGTDLVLEIFPPATTLGSEPRSLTRLGNIVLFGADDGVHGSEPWVTDGTAAGTHMLLDLYPGEFSSAANSFVALEDRAVFLASTPEYGAELWVTDGTAAGTTLLKDFTPGPVDSFWAGIGNTVFEGRLYFTALTEQGFGLWVTDGTSEGTQLFFGGDTFAFFVGPTLATDDWLYFSAQEVPNGVGTELYRTDGNPANTQLVIDLLPGEQGSLAIADQLIEFGGDVYFTADDGNTGFELWRSDGTAAGTSLVADLAPGSDPSSPREFAVVGDRLLFMARDAAGFFQVFSTDGTAAQTVQLTDEPLGVLIGLNSNGDTAFFRINPSSTGIQLWTSDGTVAGTQLIEVLTPPTFSADFLDFNQIASGPTMLFPNNDGASGYELWSTDGSAEGTGVLFDVAPGAASSLPAEVIRLGGKVLFTATDGVTGKELHVANLTALGEWVAEPYGNPCGVGAPSLSVSGMPQVDQPFALAVGDVAPGLPGLIAVGTAQTFEPLVGDCALRVAQPFALLVPFFTDGAGSFSLPVLLGPAFAGLEFDVQAVTIDVTGLHASSGLEVVVGP</sequence>
<protein>
    <recommendedName>
        <fullName evidence="4">ELWxxDGT repeat protein</fullName>
    </recommendedName>
</protein>
<evidence type="ECO:0008006" key="4">
    <source>
        <dbReference type="Google" id="ProtNLM"/>
    </source>
</evidence>
<evidence type="ECO:0000313" key="2">
    <source>
        <dbReference type="EMBL" id="QDU66453.1"/>
    </source>
</evidence>
<dbReference type="AlphaFoldDB" id="A0A518BHN8"/>
<dbReference type="Proteomes" id="UP000316921">
    <property type="component" value="Chromosome"/>
</dbReference>
<organism evidence="2 3">
    <name type="scientific">Engelhardtia mirabilis</name>
    <dbReference type="NCBI Taxonomy" id="2528011"/>
    <lineage>
        <taxon>Bacteria</taxon>
        <taxon>Pseudomonadati</taxon>
        <taxon>Planctomycetota</taxon>
        <taxon>Planctomycetia</taxon>
        <taxon>Planctomycetia incertae sedis</taxon>
        <taxon>Engelhardtia</taxon>
    </lineage>
</organism>
<feature type="chain" id="PRO_5021800093" description="ELWxxDGT repeat protein" evidence="1">
    <location>
        <begin position="23"/>
        <end position="1026"/>
    </location>
</feature>
<accession>A0A518BHN8</accession>
<evidence type="ECO:0000256" key="1">
    <source>
        <dbReference type="SAM" id="SignalP"/>
    </source>
</evidence>
<dbReference type="RefSeq" id="WP_419192214.1">
    <property type="nucleotide sequence ID" value="NZ_CP036287.1"/>
</dbReference>
<gene>
    <name evidence="2" type="ORF">Pla133_15270</name>
</gene>
<dbReference type="KEGG" id="pbap:Pla133_15270"/>
<evidence type="ECO:0000313" key="3">
    <source>
        <dbReference type="Proteomes" id="UP000316921"/>
    </source>
</evidence>
<dbReference type="NCBIfam" id="TIGR04534">
    <property type="entry name" value="ELWxxDGT_rpt"/>
    <property type="match status" value="2"/>
</dbReference>
<dbReference type="InterPro" id="IPR030916">
    <property type="entry name" value="ELWxxDGT_rpt"/>
</dbReference>